<gene>
    <name evidence="1" type="ORF">HanXRQr2_Chr09g0365051</name>
</gene>
<dbReference type="EMBL" id="MNCJ02000324">
    <property type="protein sequence ID" value="KAF5788941.1"/>
    <property type="molecule type" value="Genomic_DNA"/>
</dbReference>
<proteinExistence type="predicted"/>
<keyword evidence="2" id="KW-1185">Reference proteome</keyword>
<reference evidence="1" key="1">
    <citation type="journal article" date="2017" name="Nature">
        <title>The sunflower genome provides insights into oil metabolism, flowering and Asterid evolution.</title>
        <authorList>
            <person name="Badouin H."/>
            <person name="Gouzy J."/>
            <person name="Grassa C.J."/>
            <person name="Murat F."/>
            <person name="Staton S.E."/>
            <person name="Cottret L."/>
            <person name="Lelandais-Briere C."/>
            <person name="Owens G.L."/>
            <person name="Carrere S."/>
            <person name="Mayjonade B."/>
            <person name="Legrand L."/>
            <person name="Gill N."/>
            <person name="Kane N.C."/>
            <person name="Bowers J.E."/>
            <person name="Hubner S."/>
            <person name="Bellec A."/>
            <person name="Berard A."/>
            <person name="Berges H."/>
            <person name="Blanchet N."/>
            <person name="Boniface M.C."/>
            <person name="Brunel D."/>
            <person name="Catrice O."/>
            <person name="Chaidir N."/>
            <person name="Claudel C."/>
            <person name="Donnadieu C."/>
            <person name="Faraut T."/>
            <person name="Fievet G."/>
            <person name="Helmstetter N."/>
            <person name="King M."/>
            <person name="Knapp S.J."/>
            <person name="Lai Z."/>
            <person name="Le Paslier M.C."/>
            <person name="Lippi Y."/>
            <person name="Lorenzon L."/>
            <person name="Mandel J.R."/>
            <person name="Marage G."/>
            <person name="Marchand G."/>
            <person name="Marquand E."/>
            <person name="Bret-Mestries E."/>
            <person name="Morien E."/>
            <person name="Nambeesan S."/>
            <person name="Nguyen T."/>
            <person name="Pegot-Espagnet P."/>
            <person name="Pouilly N."/>
            <person name="Raftis F."/>
            <person name="Sallet E."/>
            <person name="Schiex T."/>
            <person name="Thomas J."/>
            <person name="Vandecasteele C."/>
            <person name="Vares D."/>
            <person name="Vear F."/>
            <person name="Vautrin S."/>
            <person name="Crespi M."/>
            <person name="Mangin B."/>
            <person name="Burke J.M."/>
            <person name="Salse J."/>
            <person name="Munos S."/>
            <person name="Vincourt P."/>
            <person name="Rieseberg L.H."/>
            <person name="Langlade N.B."/>
        </authorList>
    </citation>
    <scope>NUCLEOTIDE SEQUENCE</scope>
    <source>
        <tissue evidence="1">Leaves</tissue>
    </source>
</reference>
<sequence>MEVIACAGTLIAALSPPLPSFPLSHIVLISKTKDRYLSSPMLSAVRLLEATAGGSGFK</sequence>
<name>A0A9K3I346_HELAN</name>
<dbReference type="AlphaFoldDB" id="A0A9K3I346"/>
<reference evidence="1" key="2">
    <citation type="submission" date="2020-06" db="EMBL/GenBank/DDBJ databases">
        <title>Helianthus annuus Genome sequencing and assembly Release 2.</title>
        <authorList>
            <person name="Gouzy J."/>
            <person name="Langlade N."/>
            <person name="Munos S."/>
        </authorList>
    </citation>
    <scope>NUCLEOTIDE SEQUENCE</scope>
    <source>
        <tissue evidence="1">Leaves</tissue>
    </source>
</reference>
<comment type="caution">
    <text evidence="1">The sequence shown here is derived from an EMBL/GenBank/DDBJ whole genome shotgun (WGS) entry which is preliminary data.</text>
</comment>
<dbReference type="Gramene" id="mRNA:HanXRQr2_Chr09g0365051">
    <property type="protein sequence ID" value="CDS:HanXRQr2_Chr09g0365051.1"/>
    <property type="gene ID" value="HanXRQr2_Chr09g0365051"/>
</dbReference>
<organism evidence="1 2">
    <name type="scientific">Helianthus annuus</name>
    <name type="common">Common sunflower</name>
    <dbReference type="NCBI Taxonomy" id="4232"/>
    <lineage>
        <taxon>Eukaryota</taxon>
        <taxon>Viridiplantae</taxon>
        <taxon>Streptophyta</taxon>
        <taxon>Embryophyta</taxon>
        <taxon>Tracheophyta</taxon>
        <taxon>Spermatophyta</taxon>
        <taxon>Magnoliopsida</taxon>
        <taxon>eudicotyledons</taxon>
        <taxon>Gunneridae</taxon>
        <taxon>Pentapetalae</taxon>
        <taxon>asterids</taxon>
        <taxon>campanulids</taxon>
        <taxon>Asterales</taxon>
        <taxon>Asteraceae</taxon>
        <taxon>Asteroideae</taxon>
        <taxon>Heliantheae alliance</taxon>
        <taxon>Heliantheae</taxon>
        <taxon>Helianthus</taxon>
    </lineage>
</organism>
<accession>A0A9K3I346</accession>
<evidence type="ECO:0000313" key="2">
    <source>
        <dbReference type="Proteomes" id="UP000215914"/>
    </source>
</evidence>
<evidence type="ECO:0000313" key="1">
    <source>
        <dbReference type="EMBL" id="KAF5788941.1"/>
    </source>
</evidence>
<protein>
    <submittedName>
        <fullName evidence="1">Uncharacterized protein</fullName>
    </submittedName>
</protein>
<dbReference type="Proteomes" id="UP000215914">
    <property type="component" value="Unassembled WGS sequence"/>
</dbReference>